<keyword evidence="2" id="KW-1185">Reference proteome</keyword>
<accession>A0A9N9I5T4</accession>
<proteinExistence type="predicted"/>
<comment type="caution">
    <text evidence="1">The sequence shown here is derived from an EMBL/GenBank/DDBJ whole genome shotgun (WGS) entry which is preliminary data.</text>
</comment>
<dbReference type="Proteomes" id="UP000789375">
    <property type="component" value="Unassembled WGS sequence"/>
</dbReference>
<dbReference type="AlphaFoldDB" id="A0A9N9I5T4"/>
<feature type="non-terminal residue" evidence="1">
    <location>
        <position position="276"/>
    </location>
</feature>
<evidence type="ECO:0000313" key="2">
    <source>
        <dbReference type="Proteomes" id="UP000789375"/>
    </source>
</evidence>
<organism evidence="1 2">
    <name type="scientific">Funneliformis mosseae</name>
    <name type="common">Endomycorrhizal fungus</name>
    <name type="synonym">Glomus mosseae</name>
    <dbReference type="NCBI Taxonomy" id="27381"/>
    <lineage>
        <taxon>Eukaryota</taxon>
        <taxon>Fungi</taxon>
        <taxon>Fungi incertae sedis</taxon>
        <taxon>Mucoromycota</taxon>
        <taxon>Glomeromycotina</taxon>
        <taxon>Glomeromycetes</taxon>
        <taxon>Glomerales</taxon>
        <taxon>Glomeraceae</taxon>
        <taxon>Funneliformis</taxon>
    </lineage>
</organism>
<sequence length="276" mass="32551">SSKNPTVDLEIFATARWNELDEHLDGLLREIAPASMIACWWDSNNHTNHVTNFEELGQPSKLRSSKTLEAPEIQHDVMEVDDELIHLLFHKLDINYNIAAIVRLENKKCSSKHSNILPPNARNTVYVRFYCLQQDEGRRRKWMIDDAITRNERSMEYFVDPKERNVTFLDSLCRIRHDPLHESRSLKPKRRLYLYIIFDAHLCLDASEYNELDINSASDFSVSFQKNKWDYQVVLIIDEFDRLYKANDDVKFSCLETLRNIKPTREKFAIWSIVVT</sequence>
<reference evidence="1" key="1">
    <citation type="submission" date="2021-06" db="EMBL/GenBank/DDBJ databases">
        <authorList>
            <person name="Kallberg Y."/>
            <person name="Tangrot J."/>
            <person name="Rosling A."/>
        </authorList>
    </citation>
    <scope>NUCLEOTIDE SEQUENCE</scope>
    <source>
        <strain evidence="1">87-6 pot B 2015</strain>
    </source>
</reference>
<name>A0A9N9I5T4_FUNMO</name>
<protein>
    <submittedName>
        <fullName evidence="1">1889_t:CDS:1</fullName>
    </submittedName>
</protein>
<feature type="non-terminal residue" evidence="1">
    <location>
        <position position="1"/>
    </location>
</feature>
<dbReference type="EMBL" id="CAJVPP010013742">
    <property type="protein sequence ID" value="CAG8721799.1"/>
    <property type="molecule type" value="Genomic_DNA"/>
</dbReference>
<gene>
    <name evidence="1" type="ORF">FMOSSE_LOCUS15036</name>
</gene>
<evidence type="ECO:0000313" key="1">
    <source>
        <dbReference type="EMBL" id="CAG8721799.1"/>
    </source>
</evidence>